<evidence type="ECO:0000256" key="10">
    <source>
        <dbReference type="HAMAP-Rule" id="MF_00815"/>
    </source>
</evidence>
<evidence type="ECO:0000256" key="8">
    <source>
        <dbReference type="ARBA" id="ARBA00023196"/>
    </source>
</evidence>
<evidence type="ECO:0000256" key="11">
    <source>
        <dbReference type="SAM" id="Coils"/>
    </source>
</evidence>
<gene>
    <name evidence="10" type="primary">atpG</name>
    <name evidence="12" type="ORF">GCM10009867_10800</name>
</gene>
<organism evidence="12 13">
    <name type="scientific">Pedococcus aerophilus</name>
    <dbReference type="NCBI Taxonomy" id="436356"/>
    <lineage>
        <taxon>Bacteria</taxon>
        <taxon>Bacillati</taxon>
        <taxon>Actinomycetota</taxon>
        <taxon>Actinomycetes</taxon>
        <taxon>Micrococcales</taxon>
        <taxon>Intrasporangiaceae</taxon>
        <taxon>Pedococcus</taxon>
    </lineage>
</organism>
<evidence type="ECO:0000256" key="7">
    <source>
        <dbReference type="ARBA" id="ARBA00023136"/>
    </source>
</evidence>
<evidence type="ECO:0000256" key="4">
    <source>
        <dbReference type="ARBA" id="ARBA00022448"/>
    </source>
</evidence>
<dbReference type="PANTHER" id="PTHR11693:SF22">
    <property type="entry name" value="ATP SYNTHASE SUBUNIT GAMMA, MITOCHONDRIAL"/>
    <property type="match status" value="1"/>
</dbReference>
<dbReference type="RefSeq" id="WP_344191018.1">
    <property type="nucleotide sequence ID" value="NZ_BAAARN010000001.1"/>
</dbReference>
<evidence type="ECO:0000256" key="9">
    <source>
        <dbReference type="ARBA" id="ARBA00023310"/>
    </source>
</evidence>
<name>A0ABP6H1X8_9MICO</name>
<keyword evidence="10" id="KW-1003">Cell membrane</keyword>
<comment type="similarity">
    <text evidence="3 10">Belongs to the ATPase gamma chain family.</text>
</comment>
<dbReference type="CDD" id="cd12151">
    <property type="entry name" value="F1-ATPase_gamma"/>
    <property type="match status" value="1"/>
</dbReference>
<keyword evidence="9 10" id="KW-0066">ATP synthesis</keyword>
<keyword evidence="11" id="KW-0175">Coiled coil</keyword>
<dbReference type="Gene3D" id="1.10.287.80">
    <property type="entry name" value="ATP synthase, gamma subunit, helix hairpin domain"/>
    <property type="match status" value="2"/>
</dbReference>
<keyword evidence="7 10" id="KW-0472">Membrane</keyword>
<reference evidence="13" key="1">
    <citation type="journal article" date="2019" name="Int. J. Syst. Evol. Microbiol.">
        <title>The Global Catalogue of Microorganisms (GCM) 10K type strain sequencing project: providing services to taxonomists for standard genome sequencing and annotation.</title>
        <authorList>
            <consortium name="The Broad Institute Genomics Platform"/>
            <consortium name="The Broad Institute Genome Sequencing Center for Infectious Disease"/>
            <person name="Wu L."/>
            <person name="Ma J."/>
        </authorList>
    </citation>
    <scope>NUCLEOTIDE SEQUENCE [LARGE SCALE GENOMIC DNA]</scope>
    <source>
        <strain evidence="13">JCM 16378</strain>
    </source>
</reference>
<sequence>MGAQMRVYRQRIRSVQATKKITRAMELIAASRVVKAQQRVRESSPYARALTRAVSAVATFSNVDHPLTTESEEVRRAAVLVVTSDRGLAGAYSSSVLKESERLIGELKADGKEVTPFLVGRKAVGFYKFRKREYADEWTGFTDQPNFEVAREIGETLVAAFNRDYDEGGVDEVHIVFTRFVNMVTQEPDVIRMLPLEVVEGEEAPADDDVLPLYEFEPSAEQVLDALLPKYVTARIFNCLLQAAASELASRQKAMKSATDNAEELIKKYTRLANQARQAEITQEISEIVGGASALADAS</sequence>
<comment type="subcellular location">
    <subcellularLocation>
        <location evidence="10">Cell membrane</location>
        <topology evidence="10">Peripheral membrane protein</topology>
    </subcellularLocation>
    <subcellularLocation>
        <location evidence="2">Membrane</location>
        <topology evidence="2">Peripheral membrane protein</topology>
    </subcellularLocation>
</comment>
<dbReference type="PROSITE" id="PS00153">
    <property type="entry name" value="ATPASE_GAMMA"/>
    <property type="match status" value="1"/>
</dbReference>
<dbReference type="PANTHER" id="PTHR11693">
    <property type="entry name" value="ATP SYNTHASE GAMMA CHAIN"/>
    <property type="match status" value="1"/>
</dbReference>
<dbReference type="Pfam" id="PF00231">
    <property type="entry name" value="ATP-synt"/>
    <property type="match status" value="1"/>
</dbReference>
<feature type="coiled-coil region" evidence="11">
    <location>
        <begin position="248"/>
        <end position="282"/>
    </location>
</feature>
<evidence type="ECO:0000256" key="2">
    <source>
        <dbReference type="ARBA" id="ARBA00004170"/>
    </source>
</evidence>
<keyword evidence="8 10" id="KW-0139">CF(1)</keyword>
<comment type="subunit">
    <text evidence="10">F-type ATPases have 2 components, CF(1) - the catalytic core - and CF(0) - the membrane proton channel. CF(1) has five subunits: alpha(3), beta(3), gamma(1), delta(1), epsilon(1). CF(0) has three main subunits: a, b and c.</text>
</comment>
<evidence type="ECO:0000313" key="12">
    <source>
        <dbReference type="EMBL" id="GAA2733231.1"/>
    </source>
</evidence>
<dbReference type="SUPFAM" id="SSF52943">
    <property type="entry name" value="ATP synthase (F1-ATPase), gamma subunit"/>
    <property type="match status" value="1"/>
</dbReference>
<dbReference type="EMBL" id="BAAARN010000001">
    <property type="protein sequence ID" value="GAA2733231.1"/>
    <property type="molecule type" value="Genomic_DNA"/>
</dbReference>
<dbReference type="InterPro" id="IPR035968">
    <property type="entry name" value="ATP_synth_F1_ATPase_gsu"/>
</dbReference>
<dbReference type="NCBIfam" id="NF004145">
    <property type="entry name" value="PRK05621.1-2"/>
    <property type="match status" value="1"/>
</dbReference>
<keyword evidence="13" id="KW-1185">Reference proteome</keyword>
<dbReference type="PRINTS" id="PR00126">
    <property type="entry name" value="ATPASEGAMMA"/>
</dbReference>
<dbReference type="Gene3D" id="3.40.1380.10">
    <property type="match status" value="1"/>
</dbReference>
<evidence type="ECO:0000313" key="13">
    <source>
        <dbReference type="Proteomes" id="UP001501326"/>
    </source>
</evidence>
<protein>
    <recommendedName>
        <fullName evidence="10">ATP synthase gamma chain</fullName>
    </recommendedName>
    <alternativeName>
        <fullName evidence="10">ATP synthase F1 sector gamma subunit</fullName>
    </alternativeName>
    <alternativeName>
        <fullName evidence="10">F-ATPase gamma subunit</fullName>
    </alternativeName>
</protein>
<proteinExistence type="inferred from homology"/>
<evidence type="ECO:0000256" key="5">
    <source>
        <dbReference type="ARBA" id="ARBA00022781"/>
    </source>
</evidence>
<dbReference type="Proteomes" id="UP001501326">
    <property type="component" value="Unassembled WGS sequence"/>
</dbReference>
<dbReference type="InterPro" id="IPR023632">
    <property type="entry name" value="ATP_synth_F1_gsu_CS"/>
</dbReference>
<dbReference type="InterPro" id="IPR000131">
    <property type="entry name" value="ATP_synth_F1_gsu"/>
</dbReference>
<comment type="function">
    <text evidence="1 10">Produces ATP from ADP in the presence of a proton gradient across the membrane. The gamma chain is believed to be important in regulating ATPase activity and the flow of protons through the CF(0) complex.</text>
</comment>
<keyword evidence="4 10" id="KW-0813">Transport</keyword>
<evidence type="ECO:0000256" key="6">
    <source>
        <dbReference type="ARBA" id="ARBA00023065"/>
    </source>
</evidence>
<keyword evidence="6 10" id="KW-0406">Ion transport</keyword>
<dbReference type="NCBIfam" id="TIGR01146">
    <property type="entry name" value="ATPsyn_F1gamma"/>
    <property type="match status" value="1"/>
</dbReference>
<accession>A0ABP6H1X8</accession>
<dbReference type="HAMAP" id="MF_00815">
    <property type="entry name" value="ATP_synth_gamma_bact"/>
    <property type="match status" value="1"/>
</dbReference>
<evidence type="ECO:0000256" key="1">
    <source>
        <dbReference type="ARBA" id="ARBA00003456"/>
    </source>
</evidence>
<comment type="caution">
    <text evidence="12">The sequence shown here is derived from an EMBL/GenBank/DDBJ whole genome shotgun (WGS) entry which is preliminary data.</text>
</comment>
<evidence type="ECO:0000256" key="3">
    <source>
        <dbReference type="ARBA" id="ARBA00007681"/>
    </source>
</evidence>
<keyword evidence="5 10" id="KW-0375">Hydrogen ion transport</keyword>